<organism evidence="5 6">
    <name type="scientific">Trichoplax adhaerens</name>
    <name type="common">Trichoplax reptans</name>
    <dbReference type="NCBI Taxonomy" id="10228"/>
    <lineage>
        <taxon>Eukaryota</taxon>
        <taxon>Metazoa</taxon>
        <taxon>Placozoa</taxon>
        <taxon>Uniplacotomia</taxon>
        <taxon>Trichoplacea</taxon>
        <taxon>Trichoplacidae</taxon>
        <taxon>Trichoplax</taxon>
    </lineage>
</organism>
<dbReference type="PROSITE" id="PS51715">
    <property type="entry name" value="G_GB1_RHD3"/>
    <property type="match status" value="1"/>
</dbReference>
<dbReference type="OMA" id="WINYDEY"/>
<keyword evidence="1" id="KW-0547">Nucleotide-binding</keyword>
<evidence type="ECO:0000313" key="6">
    <source>
        <dbReference type="Proteomes" id="UP000009022"/>
    </source>
</evidence>
<dbReference type="AlphaFoldDB" id="B3RWV0"/>
<keyword evidence="6" id="KW-1185">Reference proteome</keyword>
<reference evidence="5 6" key="1">
    <citation type="journal article" date="2008" name="Nature">
        <title>The Trichoplax genome and the nature of placozoans.</title>
        <authorList>
            <person name="Srivastava M."/>
            <person name="Begovic E."/>
            <person name="Chapman J."/>
            <person name="Putnam N.H."/>
            <person name="Hellsten U."/>
            <person name="Kawashima T."/>
            <person name="Kuo A."/>
            <person name="Mitros T."/>
            <person name="Salamov A."/>
            <person name="Carpenter M.L."/>
            <person name="Signorovitch A.Y."/>
            <person name="Moreno M.A."/>
            <person name="Kamm K."/>
            <person name="Grimwood J."/>
            <person name="Schmutz J."/>
            <person name="Shapiro H."/>
            <person name="Grigoriev I.V."/>
            <person name="Buss L.W."/>
            <person name="Schierwater B."/>
            <person name="Dellaporta S.L."/>
            <person name="Rokhsar D.S."/>
        </authorList>
    </citation>
    <scope>NUCLEOTIDE SEQUENCE [LARGE SCALE GENOMIC DNA]</scope>
    <source>
        <strain evidence="5 6">Grell-BS-1999</strain>
    </source>
</reference>
<dbReference type="Gene3D" id="3.40.50.300">
    <property type="entry name" value="P-loop containing nucleotide triphosphate hydrolases"/>
    <property type="match status" value="1"/>
</dbReference>
<keyword evidence="2" id="KW-0342">GTP-binding</keyword>
<dbReference type="PhylomeDB" id="B3RWV0"/>
<dbReference type="HOGENOM" id="CLU_021447_1_0_1"/>
<dbReference type="GeneID" id="6754295"/>
<evidence type="ECO:0000256" key="1">
    <source>
        <dbReference type="ARBA" id="ARBA00022741"/>
    </source>
</evidence>
<name>B3RWV0_TRIAD</name>
<evidence type="ECO:0000259" key="4">
    <source>
        <dbReference type="PROSITE" id="PS51715"/>
    </source>
</evidence>
<dbReference type="PANTHER" id="PTHR10751">
    <property type="entry name" value="GUANYLATE BINDING PROTEIN"/>
    <property type="match status" value="1"/>
</dbReference>
<dbReference type="OrthoDB" id="7788754at2759"/>
<accession>B3RWV0</accession>
<dbReference type="eggNOG" id="KOG2037">
    <property type="taxonomic scope" value="Eukaryota"/>
</dbReference>
<dbReference type="KEGG" id="tad:TRIADDRAFT_25986"/>
<dbReference type="GO" id="GO:0003924">
    <property type="term" value="F:GTPase activity"/>
    <property type="evidence" value="ECO:0000318"/>
    <property type="project" value="GO_Central"/>
</dbReference>
<dbReference type="GO" id="GO:0005525">
    <property type="term" value="F:GTP binding"/>
    <property type="evidence" value="ECO:0000318"/>
    <property type="project" value="GO_Central"/>
</dbReference>
<feature type="non-terminal residue" evidence="5">
    <location>
        <position position="1"/>
    </location>
</feature>
<proteinExistence type="inferred from homology"/>
<feature type="domain" description="GB1/RHD3-type G" evidence="4">
    <location>
        <begin position="31"/>
        <end position="230"/>
    </location>
</feature>
<dbReference type="CTD" id="6754295"/>
<evidence type="ECO:0000313" key="5">
    <source>
        <dbReference type="EMBL" id="EDV25192.1"/>
    </source>
</evidence>
<dbReference type="InterPro" id="IPR027417">
    <property type="entry name" value="P-loop_NTPase"/>
</dbReference>
<gene>
    <name evidence="5" type="ORF">TRIADDRAFT_25986</name>
</gene>
<evidence type="ECO:0000256" key="3">
    <source>
        <dbReference type="PROSITE-ProRule" id="PRU01052"/>
    </source>
</evidence>
<dbReference type="GO" id="GO:0007029">
    <property type="term" value="P:endoplasmic reticulum organization"/>
    <property type="evidence" value="ECO:0000318"/>
    <property type="project" value="GO_Central"/>
</dbReference>
<dbReference type="InParanoid" id="B3RWV0"/>
<evidence type="ECO:0000256" key="2">
    <source>
        <dbReference type="ARBA" id="ARBA00023134"/>
    </source>
</evidence>
<dbReference type="RefSeq" id="XP_002113082.1">
    <property type="nucleotide sequence ID" value="XM_002113046.1"/>
</dbReference>
<sequence>AVQILNVENQNNLQLNEAALESVLMREDFRDKKVVVVSINGKYRQGKSFLLNFFRFYLEKQIANHQRSNNRSIDWLDHDHIDHIRGFKWKRSSKRVTTGMYMWHRPFLVQLPDGEEVAVVLIDTQGLFDNTTSPLVNSVIFVLSTIISSQQIINVQKNISQVEFEQLKFVTQYAKYVTENRNAVPFQNLTFLVRDWINYDEYEFGVYGGNKYLQDLLTEVQQKAIKSIFC</sequence>
<dbReference type="InterPro" id="IPR030386">
    <property type="entry name" value="G_GB1_RHD3_dom"/>
</dbReference>
<dbReference type="Pfam" id="PF02263">
    <property type="entry name" value="GBP"/>
    <property type="match status" value="1"/>
</dbReference>
<dbReference type="InterPro" id="IPR015894">
    <property type="entry name" value="Guanylate-bd_N"/>
</dbReference>
<dbReference type="EMBL" id="DS985245">
    <property type="protein sequence ID" value="EDV25192.1"/>
    <property type="molecule type" value="Genomic_DNA"/>
</dbReference>
<dbReference type="GO" id="GO:0051260">
    <property type="term" value="P:protein homooligomerization"/>
    <property type="evidence" value="ECO:0000318"/>
    <property type="project" value="GO_Central"/>
</dbReference>
<protein>
    <recommendedName>
        <fullName evidence="4">GB1/RHD3-type G domain-containing protein</fullName>
    </recommendedName>
</protein>
<dbReference type="SUPFAM" id="SSF52540">
    <property type="entry name" value="P-loop containing nucleoside triphosphate hydrolases"/>
    <property type="match status" value="1"/>
</dbReference>
<dbReference type="Proteomes" id="UP000009022">
    <property type="component" value="Unassembled WGS sequence"/>
</dbReference>
<comment type="similarity">
    <text evidence="3">Belongs to the TRAFAC class dynamin-like GTPase superfamily. GB1/RHD3 GTPase family.</text>
</comment>